<reference evidence="6" key="2">
    <citation type="journal article" date="2021" name="J Anim Sci Technol">
        <title>Complete genome sequence of Paenibacillus konkukensis sp. nov. SK3146 as a potential probiotic strain.</title>
        <authorList>
            <person name="Jung H.I."/>
            <person name="Park S."/>
            <person name="Niu K.M."/>
            <person name="Lee S.W."/>
            <person name="Kothari D."/>
            <person name="Yi K.J."/>
            <person name="Kim S.K."/>
        </authorList>
    </citation>
    <scope>NUCLEOTIDE SEQUENCE</scope>
    <source>
        <strain evidence="6">SK3146</strain>
    </source>
</reference>
<dbReference type="Gene3D" id="1.10.10.60">
    <property type="entry name" value="Homeodomain-like"/>
    <property type="match status" value="2"/>
</dbReference>
<keyword evidence="4" id="KW-0812">Transmembrane</keyword>
<keyword evidence="4" id="KW-0472">Membrane</keyword>
<keyword evidence="3" id="KW-0804">Transcription</keyword>
<keyword evidence="2" id="KW-0238">DNA-binding</keyword>
<evidence type="ECO:0000256" key="2">
    <source>
        <dbReference type="ARBA" id="ARBA00023125"/>
    </source>
</evidence>
<evidence type="ECO:0000256" key="3">
    <source>
        <dbReference type="ARBA" id="ARBA00023163"/>
    </source>
</evidence>
<dbReference type="PANTHER" id="PTHR43280">
    <property type="entry name" value="ARAC-FAMILY TRANSCRIPTIONAL REGULATOR"/>
    <property type="match status" value="1"/>
</dbReference>
<name>A0ABY4RIZ7_9BACL</name>
<evidence type="ECO:0000259" key="5">
    <source>
        <dbReference type="PROSITE" id="PS01124"/>
    </source>
</evidence>
<gene>
    <name evidence="6" type="primary">yesS_15</name>
    <name evidence="6" type="ORF">SK3146_01549</name>
</gene>
<sequence length="772" mass="89245">MYRLNSYQAKLLLFSTCISTIPIVLLGFLLYFKSSQSIQDKVNEGNRHIVEQTRLRVEQVLHGVDLSLQRLVDNKEIMQSMTQNLTPADFQFEQEIASNLNQIQRFDFGLYDVALVGLQNGWILSNYGLQDVNAIKNRGWITQYVNISGNSYWAVEESSLARATTISNERFIHLVKKIPVISDRPLGLLIAEISTHELFRMLPQNNSLGEIFIFDLANGLLAKQNELSPYPVGELQTLIHGLDLESGAAGNVSAELGSHKVGVEYQKSAYNDWLYVSIIPYDQIRKEAWRTSWTTLLGCLGLLFVANFFSIQYSRRLYSPIQRLYEICFADIGRNSQETPRSLTREGDEFAVINRNITQLQDVQSRMTQQLNGQIRQLEELFVLKLVQGEFPLKEIKEKLSMMVYDPPLELEWMSVMALQIDSLKKTRYDEKDRELLQFAVNNMVSDIIPKKRCLLPTILQNHQIVIVHTDQPDLDEFRQFLTVTAERIERELHRYLGLPVSIGISRPYGQLAAAGPAFAEAKEALKHGLVSGNTPILYYDNLAQSNHQAILFPGETERSLLAAIQYAEREKIEPLVEQFFMEITKQGGNYIDFQASFLRLFADLIRLLHESDLQLQTVYGEEHMLFQQLFTFHKVDEIKDWFKTRMIEPMLPCFETRKQSGQRQLATDLIRMIETEYDTDLTLEQCSSRLHYHPNYVSRVLKQEAGMNFSDYLAHYRLLMAKRMLVETDAKIADIAEKLRYHNSQNFIRYFRKMEGITPGKYREQHANDPK</sequence>
<dbReference type="SMART" id="SM00342">
    <property type="entry name" value="HTH_ARAC"/>
    <property type="match status" value="1"/>
</dbReference>
<dbReference type="Pfam" id="PF12833">
    <property type="entry name" value="HTH_18"/>
    <property type="match status" value="1"/>
</dbReference>
<dbReference type="Pfam" id="PF17853">
    <property type="entry name" value="GGDEF_2"/>
    <property type="match status" value="1"/>
</dbReference>
<feature type="transmembrane region" description="Helical" evidence="4">
    <location>
        <begin position="293"/>
        <end position="313"/>
    </location>
</feature>
<keyword evidence="4" id="KW-1133">Transmembrane helix</keyword>
<protein>
    <submittedName>
        <fullName evidence="6">HTH-type transcriptional regulator YesS</fullName>
    </submittedName>
</protein>
<evidence type="ECO:0000256" key="4">
    <source>
        <dbReference type="SAM" id="Phobius"/>
    </source>
</evidence>
<feature type="domain" description="HTH araC/xylS-type" evidence="5">
    <location>
        <begin position="668"/>
        <end position="766"/>
    </location>
</feature>
<dbReference type="SUPFAM" id="SSF46689">
    <property type="entry name" value="Homeodomain-like"/>
    <property type="match status" value="1"/>
</dbReference>
<feature type="transmembrane region" description="Helical" evidence="4">
    <location>
        <begin position="12"/>
        <end position="32"/>
    </location>
</feature>
<accession>A0ABY4RIZ7</accession>
<organism evidence="6 7">
    <name type="scientific">Paenibacillus konkukensis</name>
    <dbReference type="NCBI Taxonomy" id="2020716"/>
    <lineage>
        <taxon>Bacteria</taxon>
        <taxon>Bacillati</taxon>
        <taxon>Bacillota</taxon>
        <taxon>Bacilli</taxon>
        <taxon>Bacillales</taxon>
        <taxon>Paenibacillaceae</taxon>
        <taxon>Paenibacillus</taxon>
    </lineage>
</organism>
<evidence type="ECO:0000313" key="7">
    <source>
        <dbReference type="Proteomes" id="UP001057134"/>
    </source>
</evidence>
<dbReference type="PANTHER" id="PTHR43280:SF10">
    <property type="entry name" value="REGULATORY PROTEIN POCR"/>
    <property type="match status" value="1"/>
</dbReference>
<dbReference type="InterPro" id="IPR009057">
    <property type="entry name" value="Homeodomain-like_sf"/>
</dbReference>
<evidence type="ECO:0000256" key="1">
    <source>
        <dbReference type="ARBA" id="ARBA00023015"/>
    </source>
</evidence>
<evidence type="ECO:0000313" key="6">
    <source>
        <dbReference type="EMBL" id="UQZ82392.1"/>
    </source>
</evidence>
<dbReference type="Proteomes" id="UP001057134">
    <property type="component" value="Chromosome"/>
</dbReference>
<dbReference type="InterPro" id="IPR018060">
    <property type="entry name" value="HTH_AraC"/>
</dbReference>
<dbReference type="RefSeq" id="WP_249864533.1">
    <property type="nucleotide sequence ID" value="NZ_CP027059.1"/>
</dbReference>
<dbReference type="PROSITE" id="PS01124">
    <property type="entry name" value="HTH_ARAC_FAMILY_2"/>
    <property type="match status" value="1"/>
</dbReference>
<dbReference type="PROSITE" id="PS00041">
    <property type="entry name" value="HTH_ARAC_FAMILY_1"/>
    <property type="match status" value="1"/>
</dbReference>
<dbReference type="InterPro" id="IPR041522">
    <property type="entry name" value="CdaR_GGDEF"/>
</dbReference>
<dbReference type="InterPro" id="IPR018062">
    <property type="entry name" value="HTH_AraC-typ_CS"/>
</dbReference>
<proteinExistence type="predicted"/>
<keyword evidence="7" id="KW-1185">Reference proteome</keyword>
<dbReference type="EMBL" id="CP027059">
    <property type="protein sequence ID" value="UQZ82392.1"/>
    <property type="molecule type" value="Genomic_DNA"/>
</dbReference>
<reference evidence="6" key="1">
    <citation type="submission" date="2018-02" db="EMBL/GenBank/DDBJ databases">
        <authorList>
            <person name="Kim S.-K."/>
            <person name="Jung H.-I."/>
            <person name="Lee S.-W."/>
        </authorList>
    </citation>
    <scope>NUCLEOTIDE SEQUENCE</scope>
    <source>
        <strain evidence="6">SK3146</strain>
    </source>
</reference>
<keyword evidence="1" id="KW-0805">Transcription regulation</keyword>